<proteinExistence type="predicted"/>
<protein>
    <recommendedName>
        <fullName evidence="3">HAT C-terminal dimerisation domain-containing protein</fullName>
    </recommendedName>
</protein>
<dbReference type="EMBL" id="BGPR01020855">
    <property type="protein sequence ID" value="GBN85614.1"/>
    <property type="molecule type" value="Genomic_DNA"/>
</dbReference>
<dbReference type="AlphaFoldDB" id="A0A4Y2SBK8"/>
<reference evidence="1 2" key="1">
    <citation type="journal article" date="2019" name="Sci. Rep.">
        <title>Orb-weaving spider Araneus ventricosus genome elucidates the spidroin gene catalogue.</title>
        <authorList>
            <person name="Kono N."/>
            <person name="Nakamura H."/>
            <person name="Ohtoshi R."/>
            <person name="Moran D.A.P."/>
            <person name="Shinohara A."/>
            <person name="Yoshida Y."/>
            <person name="Fujiwara M."/>
            <person name="Mori M."/>
            <person name="Tomita M."/>
            <person name="Arakawa K."/>
        </authorList>
    </citation>
    <scope>NUCLEOTIDE SEQUENCE [LARGE SCALE GENOMIC DNA]</scope>
</reference>
<accession>A0A4Y2SBK8</accession>
<keyword evidence="2" id="KW-1185">Reference proteome</keyword>
<evidence type="ECO:0000313" key="1">
    <source>
        <dbReference type="EMBL" id="GBN85614.1"/>
    </source>
</evidence>
<evidence type="ECO:0000313" key="2">
    <source>
        <dbReference type="Proteomes" id="UP000499080"/>
    </source>
</evidence>
<dbReference type="OrthoDB" id="6498426at2759"/>
<name>A0A4Y2SBK8_ARAVE</name>
<comment type="caution">
    <text evidence="1">The sequence shown here is derived from an EMBL/GenBank/DDBJ whole genome shotgun (WGS) entry which is preliminary data.</text>
</comment>
<dbReference type="Proteomes" id="UP000499080">
    <property type="component" value="Unassembled WGS sequence"/>
</dbReference>
<gene>
    <name evidence="1" type="ORF">AVEN_188545_1</name>
</gene>
<organism evidence="1 2">
    <name type="scientific">Araneus ventricosus</name>
    <name type="common">Orbweaver spider</name>
    <name type="synonym">Epeira ventricosa</name>
    <dbReference type="NCBI Taxonomy" id="182803"/>
    <lineage>
        <taxon>Eukaryota</taxon>
        <taxon>Metazoa</taxon>
        <taxon>Ecdysozoa</taxon>
        <taxon>Arthropoda</taxon>
        <taxon>Chelicerata</taxon>
        <taxon>Arachnida</taxon>
        <taxon>Araneae</taxon>
        <taxon>Araneomorphae</taxon>
        <taxon>Entelegynae</taxon>
        <taxon>Araneoidea</taxon>
        <taxon>Araneidae</taxon>
        <taxon>Araneus</taxon>
    </lineage>
</organism>
<sequence>MQVLHPVARKEPVNKTIGVVKRLTKMLSRCVQQEEMDKILDEWRIYASDEEIKEEWSVEKQPDEDVLQWKNIDAYWGNILCLNDINVGKKRYYLSKIVKAALCLSHGQAPVERGFFVNKRMMSDRARMAQTTIVGLRLIKDSVKKENVSETVITKEMINFYMEAYFKYKAELLENESKEKKLDNVKKVPECVQKTTQDELHSLKYNVDSAHKLIEEGNKRLENALKRKSFADVAAAQALITEGNKRLKTS</sequence>
<evidence type="ECO:0008006" key="3">
    <source>
        <dbReference type="Google" id="ProtNLM"/>
    </source>
</evidence>